<proteinExistence type="predicted"/>
<evidence type="ECO:0000313" key="1">
    <source>
        <dbReference type="EMBL" id="KAK9284919.1"/>
    </source>
</evidence>
<evidence type="ECO:0000313" key="2">
    <source>
        <dbReference type="Proteomes" id="UP001415857"/>
    </source>
</evidence>
<gene>
    <name evidence="1" type="ORF">L1049_024100</name>
</gene>
<reference evidence="1 2" key="1">
    <citation type="journal article" date="2024" name="Plant J.">
        <title>Genome sequences and population genomics reveal climatic adaptation and genomic divergence between two closely related sweetgum species.</title>
        <authorList>
            <person name="Xu W.Q."/>
            <person name="Ren C.Q."/>
            <person name="Zhang X.Y."/>
            <person name="Comes H.P."/>
            <person name="Liu X.H."/>
            <person name="Li Y.G."/>
            <person name="Kettle C.J."/>
            <person name="Jalonen R."/>
            <person name="Gaisberger H."/>
            <person name="Ma Y.Z."/>
            <person name="Qiu Y.X."/>
        </authorList>
    </citation>
    <scope>NUCLEOTIDE SEQUENCE [LARGE SCALE GENOMIC DNA]</scope>
    <source>
        <strain evidence="1">Hangzhou</strain>
    </source>
</reference>
<protein>
    <submittedName>
        <fullName evidence="1">Uncharacterized protein</fullName>
    </submittedName>
</protein>
<comment type="caution">
    <text evidence="1">The sequence shown here is derived from an EMBL/GenBank/DDBJ whole genome shotgun (WGS) entry which is preliminary data.</text>
</comment>
<dbReference type="EMBL" id="JBBPBK010000005">
    <property type="protein sequence ID" value="KAK9284919.1"/>
    <property type="molecule type" value="Genomic_DNA"/>
</dbReference>
<name>A0AAP0WY84_LIQFO</name>
<accession>A0AAP0WY84</accession>
<sequence length="101" mass="11608">MHTTFINCSDMWISDHVLPQRDLHFRPRHRNGSKTSGFDAARPIVDPNIGFLRGFASIRDWVVAFHGGIREGQGVPRVFRERVRFAARFDGGLEVLFREEA</sequence>
<dbReference type="AlphaFoldDB" id="A0AAP0WY84"/>
<organism evidence="1 2">
    <name type="scientific">Liquidambar formosana</name>
    <name type="common">Formosan gum</name>
    <dbReference type="NCBI Taxonomy" id="63359"/>
    <lineage>
        <taxon>Eukaryota</taxon>
        <taxon>Viridiplantae</taxon>
        <taxon>Streptophyta</taxon>
        <taxon>Embryophyta</taxon>
        <taxon>Tracheophyta</taxon>
        <taxon>Spermatophyta</taxon>
        <taxon>Magnoliopsida</taxon>
        <taxon>eudicotyledons</taxon>
        <taxon>Gunneridae</taxon>
        <taxon>Pentapetalae</taxon>
        <taxon>Saxifragales</taxon>
        <taxon>Altingiaceae</taxon>
        <taxon>Liquidambar</taxon>
    </lineage>
</organism>
<dbReference type="Proteomes" id="UP001415857">
    <property type="component" value="Unassembled WGS sequence"/>
</dbReference>
<keyword evidence="2" id="KW-1185">Reference proteome</keyword>